<feature type="domain" description="Integrase core" evidence="1">
    <location>
        <begin position="32"/>
        <end position="127"/>
    </location>
</feature>
<dbReference type="PANTHER" id="PTHR46177">
    <property type="entry name" value="INTEGRASE CATALYTIC DOMAIN-CONTAINING PROTEIN"/>
    <property type="match status" value="1"/>
</dbReference>
<reference evidence="2" key="2">
    <citation type="submission" date="2020-11" db="EMBL/GenBank/DDBJ databases">
        <authorList>
            <person name="McCartney M.A."/>
            <person name="Auch B."/>
            <person name="Kono T."/>
            <person name="Mallez S."/>
            <person name="Becker A."/>
            <person name="Gohl D.M."/>
            <person name="Silverstein K.A.T."/>
            <person name="Koren S."/>
            <person name="Bechman K.B."/>
            <person name="Herman A."/>
            <person name="Abrahante J.E."/>
            <person name="Garbe J."/>
        </authorList>
    </citation>
    <scope>NUCLEOTIDE SEQUENCE</scope>
    <source>
        <strain evidence="2">Duluth1</strain>
        <tissue evidence="2">Whole animal</tissue>
    </source>
</reference>
<evidence type="ECO:0000313" key="2">
    <source>
        <dbReference type="EMBL" id="KAH3788838.1"/>
    </source>
</evidence>
<dbReference type="Proteomes" id="UP000828390">
    <property type="component" value="Unassembled WGS sequence"/>
</dbReference>
<dbReference type="AlphaFoldDB" id="A0A9D4IYD8"/>
<evidence type="ECO:0000259" key="1">
    <source>
        <dbReference type="Pfam" id="PF24764"/>
    </source>
</evidence>
<proteinExistence type="predicted"/>
<dbReference type="Pfam" id="PF24764">
    <property type="entry name" value="rva_4"/>
    <property type="match status" value="1"/>
</dbReference>
<reference evidence="2" key="1">
    <citation type="journal article" date="2019" name="bioRxiv">
        <title>The Genome of the Zebra Mussel, Dreissena polymorpha: A Resource for Invasive Species Research.</title>
        <authorList>
            <person name="McCartney M.A."/>
            <person name="Auch B."/>
            <person name="Kono T."/>
            <person name="Mallez S."/>
            <person name="Zhang Y."/>
            <person name="Obille A."/>
            <person name="Becker A."/>
            <person name="Abrahante J.E."/>
            <person name="Garbe J."/>
            <person name="Badalamenti J.P."/>
            <person name="Herman A."/>
            <person name="Mangelson H."/>
            <person name="Liachko I."/>
            <person name="Sullivan S."/>
            <person name="Sone E.D."/>
            <person name="Koren S."/>
            <person name="Silverstein K.A.T."/>
            <person name="Beckman K.B."/>
            <person name="Gohl D.M."/>
        </authorList>
    </citation>
    <scope>NUCLEOTIDE SEQUENCE</scope>
    <source>
        <strain evidence="2">Duluth1</strain>
        <tissue evidence="2">Whole animal</tissue>
    </source>
</reference>
<sequence>MKTTHHKVTEVMKILDPEGTHLRKAHRLKRRVYCAKGPNYIWHLDGYDKLKPYGFCIHGAIDGFSTKHIWLEVSDTNNNPKLILKYFLDSMKSIEKATRIILCDAGTENSDVCILQQFFRYNASDAFAKHRIVIIGKSQISELNVGGALYDNKVDSGG</sequence>
<name>A0A9D4IYD8_DREPO</name>
<keyword evidence="3" id="KW-1185">Reference proteome</keyword>
<accession>A0A9D4IYD8</accession>
<evidence type="ECO:0000313" key="3">
    <source>
        <dbReference type="Proteomes" id="UP000828390"/>
    </source>
</evidence>
<protein>
    <recommendedName>
        <fullName evidence="1">Integrase core domain-containing protein</fullName>
    </recommendedName>
</protein>
<gene>
    <name evidence="2" type="ORF">DPMN_167000</name>
</gene>
<dbReference type="PANTHER" id="PTHR46177:SF1">
    <property type="entry name" value="INTEGRASE CATALYTIC DOMAIN-CONTAINING PROTEIN"/>
    <property type="match status" value="1"/>
</dbReference>
<dbReference type="EMBL" id="JAIWYP010000008">
    <property type="protein sequence ID" value="KAH3788838.1"/>
    <property type="molecule type" value="Genomic_DNA"/>
</dbReference>
<comment type="caution">
    <text evidence="2">The sequence shown here is derived from an EMBL/GenBank/DDBJ whole genome shotgun (WGS) entry which is preliminary data.</text>
</comment>
<organism evidence="2 3">
    <name type="scientific">Dreissena polymorpha</name>
    <name type="common">Zebra mussel</name>
    <name type="synonym">Mytilus polymorpha</name>
    <dbReference type="NCBI Taxonomy" id="45954"/>
    <lineage>
        <taxon>Eukaryota</taxon>
        <taxon>Metazoa</taxon>
        <taxon>Spiralia</taxon>
        <taxon>Lophotrochozoa</taxon>
        <taxon>Mollusca</taxon>
        <taxon>Bivalvia</taxon>
        <taxon>Autobranchia</taxon>
        <taxon>Heteroconchia</taxon>
        <taxon>Euheterodonta</taxon>
        <taxon>Imparidentia</taxon>
        <taxon>Neoheterodontei</taxon>
        <taxon>Myida</taxon>
        <taxon>Dreissenoidea</taxon>
        <taxon>Dreissenidae</taxon>
        <taxon>Dreissena</taxon>
    </lineage>
</organism>
<dbReference type="InterPro" id="IPR058913">
    <property type="entry name" value="Integrase_dom_put"/>
</dbReference>